<comment type="similarity">
    <text evidence="2">Belongs to the ORC3 family.</text>
</comment>
<dbReference type="InterPro" id="IPR040855">
    <property type="entry name" value="ORC_WH_C"/>
</dbReference>
<evidence type="ECO:0000256" key="5">
    <source>
        <dbReference type="ARBA" id="ARBA00023242"/>
    </source>
</evidence>
<dbReference type="GO" id="GO:0005664">
    <property type="term" value="C:nuclear origin of replication recognition complex"/>
    <property type="evidence" value="ECO:0007669"/>
    <property type="project" value="InterPro"/>
</dbReference>
<proteinExistence type="inferred from homology"/>
<keyword evidence="9" id="KW-1185">Reference proteome</keyword>
<dbReference type="SUPFAM" id="SSF63748">
    <property type="entry name" value="Tudor/PWWP/MBT"/>
    <property type="match status" value="1"/>
</dbReference>
<feature type="compositionally biased region" description="Basic and acidic residues" evidence="6">
    <location>
        <begin position="38"/>
        <end position="93"/>
    </location>
</feature>
<dbReference type="PANTHER" id="PTHR12748:SF0">
    <property type="entry name" value="ORIGIN RECOGNITION COMPLEX SUBUNIT 3"/>
    <property type="match status" value="1"/>
</dbReference>
<dbReference type="Pfam" id="PF07034">
    <property type="entry name" value="ORC3_N"/>
    <property type="match status" value="1"/>
</dbReference>
<comment type="subcellular location">
    <subcellularLocation>
        <location evidence="1">Nucleus</location>
    </subcellularLocation>
</comment>
<sequence length="1264" mass="140296">MADQINEKPEVEATASGAQEVPAAEKPTEPSSIGNDAAKADGEANEEDTKTAEETKEAGNSEKPAQDKDAAEAPKEDSKPTEDGADTEMKDATEALAAGETKPENSAPSADGETATENAATESASAKAKNNRRKSTGGGSRKSLSKKASKARLTHLDAKPGDHFLVKLKGFPAWPAIICDESMLPQALVDSRPVAAARPDGSYTEAYADGGKRVNDRTFPVMYLHTNEFGWVPNTGLTELTPEKARETITEKMRKDLKEAFSLAAEHNSIEHYKDVLKQFQDELLAKQQAAATPKKSKKGKAKAADEDVEMEDADDASEKSKSKKRKAEDDASTPQRPESVKKPKIKLNTSTPKAANGTPKTKEESAAKAKVKVKKSSDKKAETTKKAKMTPEERRHHKEKEVLYLRHKLQRGLLTRDQQPQESEMEHMSEYVTMLENLKDLEVSIIRATKINKVLKAILKLESIPREDEFHFKDRSKVLLDQWTQLLATENATPAPDVTNGVNGKSEAKPDDKKDDSGKETTEEPKPEATKTEEAKTEKPGETEEEKIAETPQASASEEKKDEVAYIFDPENDGTRQKPAKRRRRSKQGQDSAEVVKDSSAFVPLLNGAEKSELVKLRERLFQESWTKIDERIEVSGRSLFTGYVAHMDQRILKTSNIETLNEVSEFVKDAVTESGDRIPSAFIITGPNIASQDLLFQQLSETLEQTTSSKFVGLRSSEASTLKATLKKIIRDVTAKASTDEDDDLEVSDGREGRRYLDYDLEALYAFIRPQNVEHVFVAFQDSEGFDSSLLSDLIILFNSWRPRIPFTLLFGIATSVELLQARLLKTSCQQIYGAQIDVIQTSAILETVFKTAVATSDAPVVLGASLIRSLLDRQHDQVSGIQTFTMSLKYAYMCHFYANPLSVLEHTASLQAEHIEAIRHTDSFRENVEQAVESGILDNVQYAKDLLENDEFLVSRVQDSLARRQESVEEFLRSLLILGETESQDIEFSRAYAEALDEGASITEDSRAIESVRRMDVSELLVMLRKVVSILQKGDSGLLLGPASKQTDIEFRDALARQLVNLEELQSRAEEQEITLRSKYSGQSKVMRTTVIAQRVQLSQDSAALTDEDKQLTQAVDDITGLLIRHVQSVRPSSLLLSESWLYDSRAPSRDVFVPRPRAVLERSLTRPHDYLSCSCCNPGDGETPATLPATALLYRLYTETGSLINVADLWAAFSALVGEEETDERRSLVMFYRGLAELRALGFVKASKKKADHIAKLKWL</sequence>
<dbReference type="CDD" id="cd20704">
    <property type="entry name" value="Orc3"/>
    <property type="match status" value="2"/>
</dbReference>
<evidence type="ECO:0000313" key="9">
    <source>
        <dbReference type="Proteomes" id="UP000827133"/>
    </source>
</evidence>
<evidence type="ECO:0000313" key="8">
    <source>
        <dbReference type="EMBL" id="KAG9507132.1"/>
    </source>
</evidence>
<dbReference type="GO" id="GO:0031261">
    <property type="term" value="C:DNA replication preinitiation complex"/>
    <property type="evidence" value="ECO:0007669"/>
    <property type="project" value="TreeGrafter"/>
</dbReference>
<feature type="compositionally biased region" description="Acidic residues" evidence="6">
    <location>
        <begin position="307"/>
        <end position="316"/>
    </location>
</feature>
<feature type="compositionally biased region" description="Low complexity" evidence="6">
    <location>
        <begin position="113"/>
        <end position="128"/>
    </location>
</feature>
<name>A0A9P8DSM9_9HYPO</name>
<dbReference type="InterPro" id="IPR045667">
    <property type="entry name" value="ORC3_N"/>
</dbReference>
<dbReference type="Pfam" id="PF18137">
    <property type="entry name" value="WHD_ORC"/>
    <property type="match status" value="1"/>
</dbReference>
<evidence type="ECO:0000256" key="2">
    <source>
        <dbReference type="ARBA" id="ARBA00010977"/>
    </source>
</evidence>
<comment type="caution">
    <text evidence="8">The sequence shown here is derived from an EMBL/GenBank/DDBJ whole genome shotgun (WGS) entry which is preliminary data.</text>
</comment>
<dbReference type="Proteomes" id="UP000827133">
    <property type="component" value="Unassembled WGS sequence"/>
</dbReference>
<dbReference type="PANTHER" id="PTHR12748">
    <property type="entry name" value="ORIGIN RECOGNITION COMPLEX SUBUNIT 3"/>
    <property type="match status" value="1"/>
</dbReference>
<reference evidence="8" key="1">
    <citation type="journal article" date="2021" name="Mol. Plant Microbe Interact.">
        <title>Telomere to telomere genome assembly of Fusarium musae F31, causal agent of crown rot disease of banana.</title>
        <authorList>
            <person name="Degradi L."/>
            <person name="Tava V."/>
            <person name="Kunova A."/>
            <person name="Cortesi P."/>
            <person name="Saracchi M."/>
            <person name="Pasquali M."/>
        </authorList>
    </citation>
    <scope>NUCLEOTIDE SEQUENCE</scope>
    <source>
        <strain evidence="8">F31</strain>
    </source>
</reference>
<dbReference type="KEGG" id="fmu:J7337_000681"/>
<feature type="compositionally biased region" description="Basic and acidic residues" evidence="6">
    <location>
        <begin position="1"/>
        <end position="11"/>
    </location>
</feature>
<feature type="compositionally biased region" description="Basic and acidic residues" evidence="6">
    <location>
        <begin position="376"/>
        <end position="399"/>
    </location>
</feature>
<dbReference type="Gene3D" id="2.30.30.140">
    <property type="match status" value="1"/>
</dbReference>
<dbReference type="InterPro" id="IPR020795">
    <property type="entry name" value="ORC3"/>
</dbReference>
<dbReference type="InterPro" id="IPR000313">
    <property type="entry name" value="PWWP_dom"/>
</dbReference>
<dbReference type="RefSeq" id="XP_044686131.1">
    <property type="nucleotide sequence ID" value="XM_044818429.1"/>
</dbReference>
<evidence type="ECO:0000256" key="3">
    <source>
        <dbReference type="ARBA" id="ARBA00022705"/>
    </source>
</evidence>
<evidence type="ECO:0000256" key="6">
    <source>
        <dbReference type="SAM" id="MobiDB-lite"/>
    </source>
</evidence>
<keyword evidence="5" id="KW-0539">Nucleus</keyword>
<organism evidence="8 9">
    <name type="scientific">Fusarium musae</name>
    <dbReference type="NCBI Taxonomy" id="1042133"/>
    <lineage>
        <taxon>Eukaryota</taxon>
        <taxon>Fungi</taxon>
        <taxon>Dikarya</taxon>
        <taxon>Ascomycota</taxon>
        <taxon>Pezizomycotina</taxon>
        <taxon>Sordariomycetes</taxon>
        <taxon>Hypocreomycetidae</taxon>
        <taxon>Hypocreales</taxon>
        <taxon>Nectriaceae</taxon>
        <taxon>Fusarium</taxon>
    </lineage>
</organism>
<keyword evidence="4" id="KW-0238">DNA-binding</keyword>
<dbReference type="Pfam" id="PF00855">
    <property type="entry name" value="PWWP"/>
    <property type="match status" value="1"/>
</dbReference>
<feature type="region of interest" description="Disordered" evidence="6">
    <location>
        <begin position="1"/>
        <end position="150"/>
    </location>
</feature>
<dbReference type="AlphaFoldDB" id="A0A9P8DSM9"/>
<keyword evidence="3" id="KW-0235">DNA replication</keyword>
<evidence type="ECO:0000256" key="1">
    <source>
        <dbReference type="ARBA" id="ARBA00004123"/>
    </source>
</evidence>
<feature type="region of interest" description="Disordered" evidence="6">
    <location>
        <begin position="492"/>
        <end position="597"/>
    </location>
</feature>
<dbReference type="SMART" id="SM00293">
    <property type="entry name" value="PWWP"/>
    <property type="match status" value="1"/>
</dbReference>
<accession>A0A9P8DSM9</accession>
<evidence type="ECO:0000259" key="7">
    <source>
        <dbReference type="PROSITE" id="PS50812"/>
    </source>
</evidence>
<dbReference type="GeneID" id="68308538"/>
<feature type="compositionally biased region" description="Basic residues" evidence="6">
    <location>
        <begin position="579"/>
        <end position="588"/>
    </location>
</feature>
<protein>
    <recommendedName>
        <fullName evidence="7">PWWP domain-containing protein</fullName>
    </recommendedName>
</protein>
<dbReference type="CDD" id="cd05840">
    <property type="entry name" value="PWWP_ScIOC4-like"/>
    <property type="match status" value="1"/>
</dbReference>
<dbReference type="PROSITE" id="PS50812">
    <property type="entry name" value="PWWP"/>
    <property type="match status" value="1"/>
</dbReference>
<feature type="domain" description="PWWP" evidence="7">
    <location>
        <begin position="160"/>
        <end position="243"/>
    </location>
</feature>
<evidence type="ECO:0000256" key="4">
    <source>
        <dbReference type="ARBA" id="ARBA00023125"/>
    </source>
</evidence>
<feature type="compositionally biased region" description="Basic and acidic residues" evidence="6">
    <location>
        <begin position="507"/>
        <end position="550"/>
    </location>
</feature>
<dbReference type="EMBL" id="JAHBCI010000001">
    <property type="protein sequence ID" value="KAG9507132.1"/>
    <property type="molecule type" value="Genomic_DNA"/>
</dbReference>
<dbReference type="GO" id="GO:0005656">
    <property type="term" value="C:nuclear pre-replicative complex"/>
    <property type="evidence" value="ECO:0007669"/>
    <property type="project" value="TreeGrafter"/>
</dbReference>
<dbReference type="GO" id="GO:0003688">
    <property type="term" value="F:DNA replication origin binding"/>
    <property type="evidence" value="ECO:0007669"/>
    <property type="project" value="TreeGrafter"/>
</dbReference>
<gene>
    <name evidence="8" type="ORF">J7337_000681</name>
</gene>
<dbReference type="InterPro" id="IPR035503">
    <property type="entry name" value="IOC4-like_PWWP"/>
</dbReference>
<feature type="region of interest" description="Disordered" evidence="6">
    <location>
        <begin position="289"/>
        <end position="399"/>
    </location>
</feature>
<dbReference type="GO" id="GO:0006270">
    <property type="term" value="P:DNA replication initiation"/>
    <property type="evidence" value="ECO:0007669"/>
    <property type="project" value="TreeGrafter"/>
</dbReference>